<name>F2J6A9_POLGS</name>
<dbReference type="HOGENOM" id="CLU_052530_1_1_5"/>
<feature type="domain" description="6-phosphogluconate dehydrogenase NADP-binding" evidence="1">
    <location>
        <begin position="2"/>
        <end position="124"/>
    </location>
</feature>
<evidence type="ECO:0000259" key="1">
    <source>
        <dbReference type="Pfam" id="PF03446"/>
    </source>
</evidence>
<dbReference type="PATRIC" id="fig|991905.3.peg.2934"/>
<evidence type="ECO:0000259" key="2">
    <source>
        <dbReference type="Pfam" id="PF09130"/>
    </source>
</evidence>
<accession>F2J6A9</accession>
<dbReference type="RefSeq" id="WP_013653596.1">
    <property type="nucleotide sequence ID" value="NC_015259.1"/>
</dbReference>
<feature type="domain" description="Phosphogluconate dehydrogenase NAD-binding putative C-terminal" evidence="2">
    <location>
        <begin position="193"/>
        <end position="265"/>
    </location>
</feature>
<dbReference type="InterPro" id="IPR036291">
    <property type="entry name" value="NAD(P)-bd_dom_sf"/>
</dbReference>
<dbReference type="Pfam" id="PF03446">
    <property type="entry name" value="NAD_binding_2"/>
    <property type="match status" value="1"/>
</dbReference>
<proteinExistence type="predicted"/>
<evidence type="ECO:0000313" key="3">
    <source>
        <dbReference type="EMBL" id="ADZ71283.1"/>
    </source>
</evidence>
<sequence length="294" mass="30508">MKLAFIGFGEAARAFVDSLKETGVPVSFSAYDILQGTAGEAPVVEAAAQRGVALAASPAAAVDGAGWVISAVTAAESYNAAVSVADVLQPGQVYVDINSVSGQRKADTAALVCRGGAAYVDMAVMAPVHPRGHRTPVLVAGALASGTVDRLDGFGFAYEVVGERVGAATSIKMVRSLFVKGLEAITVQALLAAEAAGCYERVYGSLSTSFRQLGWPEFGAYQFERVTRHGRRRAAEMRESARSMADLGFAGGQHLADAIADVQDEIGSLGLILDDTADLADLVRAVADRRRAAG</sequence>
<dbReference type="Pfam" id="PF09130">
    <property type="entry name" value="DUF1932"/>
    <property type="match status" value="1"/>
</dbReference>
<dbReference type="InterPro" id="IPR013328">
    <property type="entry name" value="6PGD_dom2"/>
</dbReference>
<protein>
    <submittedName>
        <fullName evidence="3">Phosphogluconate dehydrogenase, NAD-binding, putative-like protein</fullName>
    </submittedName>
</protein>
<dbReference type="InterPro" id="IPR006115">
    <property type="entry name" value="6PGDH_NADP-bd"/>
</dbReference>
<dbReference type="eggNOG" id="COG2084">
    <property type="taxonomic scope" value="Bacteria"/>
</dbReference>
<evidence type="ECO:0000313" key="4">
    <source>
        <dbReference type="Proteomes" id="UP000008130"/>
    </source>
</evidence>
<dbReference type="OrthoDB" id="4333at2"/>
<dbReference type="KEGG" id="pgv:SL003B_2860"/>
<gene>
    <name evidence="3" type="ordered locus">SL003B_2860</name>
</gene>
<dbReference type="Gene3D" id="3.40.50.720">
    <property type="entry name" value="NAD(P)-binding Rossmann-like Domain"/>
    <property type="match status" value="1"/>
</dbReference>
<organism evidence="3 4">
    <name type="scientific">Polymorphum gilvum (strain LMG 25793 / CGMCC 1.9160 / SL003B-26A1)</name>
    <dbReference type="NCBI Taxonomy" id="991905"/>
    <lineage>
        <taxon>Bacteria</taxon>
        <taxon>Pseudomonadati</taxon>
        <taxon>Pseudomonadota</taxon>
        <taxon>Alphaproteobacteria</taxon>
        <taxon>Rhodobacterales</taxon>
        <taxon>Paracoccaceae</taxon>
        <taxon>Polymorphum</taxon>
    </lineage>
</organism>
<keyword evidence="4" id="KW-1185">Reference proteome</keyword>
<dbReference type="InterPro" id="IPR008927">
    <property type="entry name" value="6-PGluconate_DH-like_C_sf"/>
</dbReference>
<dbReference type="EMBL" id="CP002568">
    <property type="protein sequence ID" value="ADZ71283.1"/>
    <property type="molecule type" value="Genomic_DNA"/>
</dbReference>
<dbReference type="SUPFAM" id="SSF48179">
    <property type="entry name" value="6-phosphogluconate dehydrogenase C-terminal domain-like"/>
    <property type="match status" value="1"/>
</dbReference>
<dbReference type="Proteomes" id="UP000008130">
    <property type="component" value="Chromosome"/>
</dbReference>
<dbReference type="GO" id="GO:0050661">
    <property type="term" value="F:NADP binding"/>
    <property type="evidence" value="ECO:0007669"/>
    <property type="project" value="InterPro"/>
</dbReference>
<dbReference type="Gene3D" id="1.10.1040.10">
    <property type="entry name" value="N-(1-d-carboxylethyl)-l-norvaline Dehydrogenase, domain 2"/>
    <property type="match status" value="1"/>
</dbReference>
<dbReference type="STRING" id="991905.SL003B_2860"/>
<dbReference type="InterPro" id="IPR015814">
    <property type="entry name" value="Pgluconate_DH_NAD-bd_C"/>
</dbReference>
<dbReference type="SUPFAM" id="SSF51735">
    <property type="entry name" value="NAD(P)-binding Rossmann-fold domains"/>
    <property type="match status" value="1"/>
</dbReference>
<dbReference type="AlphaFoldDB" id="F2J6A9"/>
<reference evidence="3 4" key="1">
    <citation type="journal article" date="2011" name="J. Bacteriol.">
        <title>Complete genome sequence of Polymorphum gilvum SL003B-26A1T, a crude oil-degrading bacterium from oil-polluted saline soil.</title>
        <authorList>
            <person name="Li S.G."/>
            <person name="Tang Y.Q."/>
            <person name="Nie Y."/>
            <person name="Cai M."/>
            <person name="Wu X.L."/>
        </authorList>
    </citation>
    <scope>NUCLEOTIDE SEQUENCE [LARGE SCALE GENOMIC DNA]</scope>
    <source>
        <strain evidence="4">LMG 25793 / CGMCC 1.9160 / SL003B-26A1</strain>
    </source>
</reference>